<keyword evidence="1" id="KW-0106">Calcium</keyword>
<dbReference type="CDD" id="cd00051">
    <property type="entry name" value="EFh"/>
    <property type="match status" value="1"/>
</dbReference>
<evidence type="ECO:0000259" key="2">
    <source>
        <dbReference type="PROSITE" id="PS50222"/>
    </source>
</evidence>
<dbReference type="PROSITE" id="PS00018">
    <property type="entry name" value="EF_HAND_1"/>
    <property type="match status" value="2"/>
</dbReference>
<evidence type="ECO:0000313" key="3">
    <source>
        <dbReference type="EMBL" id="CAG9316404.1"/>
    </source>
</evidence>
<evidence type="ECO:0000313" key="4">
    <source>
        <dbReference type="Proteomes" id="UP001162131"/>
    </source>
</evidence>
<feature type="domain" description="EF-hand" evidence="2">
    <location>
        <begin position="13"/>
        <end position="48"/>
    </location>
</feature>
<dbReference type="SMART" id="SM00054">
    <property type="entry name" value="EFh"/>
    <property type="match status" value="2"/>
</dbReference>
<sequence length="90" mass="10240">MASIYELIAEGGRLPEITRKVFNELDTNQSGQIEWDELSEALNRIYAECGLNPPTAEDVERKMKELDTDKSGTISAEELEKYVRELLGDY</sequence>
<keyword evidence="4" id="KW-1185">Reference proteome</keyword>
<reference evidence="3" key="1">
    <citation type="submission" date="2021-09" db="EMBL/GenBank/DDBJ databases">
        <authorList>
            <consortium name="AG Swart"/>
            <person name="Singh M."/>
            <person name="Singh A."/>
            <person name="Seah K."/>
            <person name="Emmerich C."/>
        </authorList>
    </citation>
    <scope>NUCLEOTIDE SEQUENCE</scope>
    <source>
        <strain evidence="3">ATCC30299</strain>
    </source>
</reference>
<dbReference type="SUPFAM" id="SSF47473">
    <property type="entry name" value="EF-hand"/>
    <property type="match status" value="1"/>
</dbReference>
<dbReference type="InterPro" id="IPR002048">
    <property type="entry name" value="EF_hand_dom"/>
</dbReference>
<dbReference type="Gene3D" id="1.10.238.10">
    <property type="entry name" value="EF-hand"/>
    <property type="match status" value="1"/>
</dbReference>
<dbReference type="GO" id="GO:0005509">
    <property type="term" value="F:calcium ion binding"/>
    <property type="evidence" value="ECO:0007669"/>
    <property type="project" value="InterPro"/>
</dbReference>
<dbReference type="Proteomes" id="UP001162131">
    <property type="component" value="Unassembled WGS sequence"/>
</dbReference>
<evidence type="ECO:0000256" key="1">
    <source>
        <dbReference type="ARBA" id="ARBA00022837"/>
    </source>
</evidence>
<dbReference type="PROSITE" id="PS50222">
    <property type="entry name" value="EF_HAND_2"/>
    <property type="match status" value="2"/>
</dbReference>
<dbReference type="InterPro" id="IPR011992">
    <property type="entry name" value="EF-hand-dom_pair"/>
</dbReference>
<dbReference type="InterPro" id="IPR018247">
    <property type="entry name" value="EF_Hand_1_Ca_BS"/>
</dbReference>
<proteinExistence type="predicted"/>
<dbReference type="AlphaFoldDB" id="A0AAU9J6T5"/>
<accession>A0AAU9J6T5</accession>
<name>A0AAU9J6T5_9CILI</name>
<dbReference type="EMBL" id="CAJZBQ010000015">
    <property type="protein sequence ID" value="CAG9316404.1"/>
    <property type="molecule type" value="Genomic_DNA"/>
</dbReference>
<feature type="domain" description="EF-hand" evidence="2">
    <location>
        <begin position="54"/>
        <end position="89"/>
    </location>
</feature>
<protein>
    <recommendedName>
        <fullName evidence="2">EF-hand domain-containing protein</fullName>
    </recommendedName>
</protein>
<gene>
    <name evidence="3" type="ORF">BSTOLATCC_MIC15834</name>
</gene>
<dbReference type="Pfam" id="PF13499">
    <property type="entry name" value="EF-hand_7"/>
    <property type="match status" value="1"/>
</dbReference>
<organism evidence="3 4">
    <name type="scientific">Blepharisma stoltei</name>
    <dbReference type="NCBI Taxonomy" id="1481888"/>
    <lineage>
        <taxon>Eukaryota</taxon>
        <taxon>Sar</taxon>
        <taxon>Alveolata</taxon>
        <taxon>Ciliophora</taxon>
        <taxon>Postciliodesmatophora</taxon>
        <taxon>Heterotrichea</taxon>
        <taxon>Heterotrichida</taxon>
        <taxon>Blepharismidae</taxon>
        <taxon>Blepharisma</taxon>
    </lineage>
</organism>
<comment type="caution">
    <text evidence="3">The sequence shown here is derived from an EMBL/GenBank/DDBJ whole genome shotgun (WGS) entry which is preliminary data.</text>
</comment>